<dbReference type="Proteomes" id="UP001320702">
    <property type="component" value="Unassembled WGS sequence"/>
</dbReference>
<dbReference type="PANTHER" id="PTHR46769:SF2">
    <property type="entry name" value="FIBROCYSTIN-L ISOFORM 2 PRECURSOR-RELATED"/>
    <property type="match status" value="1"/>
</dbReference>
<evidence type="ECO:0000256" key="1">
    <source>
        <dbReference type="ARBA" id="ARBA00004196"/>
    </source>
</evidence>
<evidence type="ECO:0000313" key="8">
    <source>
        <dbReference type="EMBL" id="MCT4332090.1"/>
    </source>
</evidence>
<dbReference type="InterPro" id="IPR055401">
    <property type="entry name" value="CEMIP_beta-hel_dom"/>
</dbReference>
<evidence type="ECO:0000256" key="2">
    <source>
        <dbReference type="ARBA" id="ARBA00022729"/>
    </source>
</evidence>
<gene>
    <name evidence="8" type="ORF">MU516_04305</name>
</gene>
<feature type="region of interest" description="Disordered" evidence="5">
    <location>
        <begin position="567"/>
        <end position="639"/>
    </location>
</feature>
<dbReference type="PROSITE" id="PS51484">
    <property type="entry name" value="G8"/>
    <property type="match status" value="1"/>
</dbReference>
<comment type="subcellular location">
    <subcellularLocation>
        <location evidence="1">Cell envelope</location>
    </subcellularLocation>
</comment>
<evidence type="ECO:0000256" key="4">
    <source>
        <dbReference type="ARBA" id="ARBA00023180"/>
    </source>
</evidence>
<dbReference type="Pfam" id="PF24606">
    <property type="entry name" value="CEMIP_beta-hel"/>
    <property type="match status" value="1"/>
</dbReference>
<name>A0ABT2K8B5_9RHOB</name>
<evidence type="ECO:0000256" key="5">
    <source>
        <dbReference type="SAM" id="MobiDB-lite"/>
    </source>
</evidence>
<dbReference type="EMBL" id="JANAVZ010000002">
    <property type="protein sequence ID" value="MCT4332090.1"/>
    <property type="molecule type" value="Genomic_DNA"/>
</dbReference>
<dbReference type="Pfam" id="PF10162">
    <property type="entry name" value="G8"/>
    <property type="match status" value="1"/>
</dbReference>
<feature type="domain" description="G8" evidence="6">
    <location>
        <begin position="695"/>
        <end position="820"/>
    </location>
</feature>
<keyword evidence="9" id="KW-1185">Reference proteome</keyword>
<dbReference type="Gene3D" id="2.60.40.2810">
    <property type="match status" value="5"/>
</dbReference>
<protein>
    <submittedName>
        <fullName evidence="8">Tandem-95 repeat protein</fullName>
    </submittedName>
</protein>
<evidence type="ECO:0000256" key="3">
    <source>
        <dbReference type="ARBA" id="ARBA00022737"/>
    </source>
</evidence>
<dbReference type="SMART" id="SM01225">
    <property type="entry name" value="G8"/>
    <property type="match status" value="1"/>
</dbReference>
<evidence type="ECO:0000259" key="6">
    <source>
        <dbReference type="PROSITE" id="PS51484"/>
    </source>
</evidence>
<dbReference type="PANTHER" id="PTHR46769">
    <property type="entry name" value="POLYCYSTIC KIDNEY AND HEPATIC DISEASE 1 (AUTOSOMAL RECESSIVE)-LIKE 1"/>
    <property type="match status" value="1"/>
</dbReference>
<keyword evidence="3" id="KW-0677">Repeat</keyword>
<accession>A0ABT2K8B5</accession>
<keyword evidence="2" id="KW-0732">Signal</keyword>
<keyword evidence="4" id="KW-0325">Glycoprotein</keyword>
<evidence type="ECO:0000259" key="7">
    <source>
        <dbReference type="PROSITE" id="PS51820"/>
    </source>
</evidence>
<dbReference type="RefSeq" id="WP_260275958.1">
    <property type="nucleotide sequence ID" value="NZ_JANAVZ010000002.1"/>
</dbReference>
<dbReference type="InterPro" id="IPR052387">
    <property type="entry name" value="Fibrocystin"/>
</dbReference>
<feature type="domain" description="PA14" evidence="7">
    <location>
        <begin position="16"/>
        <end position="177"/>
    </location>
</feature>
<dbReference type="InterPro" id="IPR019316">
    <property type="entry name" value="G8_domain"/>
</dbReference>
<dbReference type="InterPro" id="IPR037524">
    <property type="entry name" value="PA14/GLEYA"/>
</dbReference>
<organism evidence="8 9">
    <name type="scientific">Paracoccus maritimus</name>
    <dbReference type="NCBI Taxonomy" id="2933292"/>
    <lineage>
        <taxon>Bacteria</taxon>
        <taxon>Pseudomonadati</taxon>
        <taxon>Pseudomonadota</taxon>
        <taxon>Alphaproteobacteria</taxon>
        <taxon>Rhodobacterales</taxon>
        <taxon>Paracoccaceae</taxon>
        <taxon>Paracoccus</taxon>
    </lineage>
</organism>
<dbReference type="NCBIfam" id="NF012211">
    <property type="entry name" value="tand_rpt_95"/>
    <property type="match status" value="4"/>
</dbReference>
<dbReference type="PROSITE" id="PS51820">
    <property type="entry name" value="PA14"/>
    <property type="match status" value="1"/>
</dbReference>
<comment type="caution">
    <text evidence="8">The sequence shown here is derived from an EMBL/GenBank/DDBJ whole genome shotgun (WGS) entry which is preliminary data.</text>
</comment>
<feature type="region of interest" description="Disordered" evidence="5">
    <location>
        <begin position="396"/>
        <end position="416"/>
    </location>
</feature>
<dbReference type="Pfam" id="PF17963">
    <property type="entry name" value="Big_9"/>
    <property type="match status" value="5"/>
</dbReference>
<sequence>MARTPVSAGDLSTGVNYETGLHGAVYTGEDFDSLFDALDSMQRDPDATFVSDAFDYSASYGTLRDFLGEDAETLSDPATRAISDQYALHFSGQIYLEAGRHSFYNMTDDGFRLTIGDELVAQYSDPRASGLTEGQVTVSEAGWYTINVDYFEQWGASELRIGHRLNGGPLEYLGGDRLRYAAETTGVPTNTPPESRNDLMQVAEDGRLTLDPLANDTDADGDSLTLGAISDPDHGTVTRNADGTLTYVPEADFHGRDSFTYTISDGRGGEDTARVVIDVSPVNDAPDAVGDGGFSVAAGQTLMLDISELLSNDRDADGDALSILGLSDVRNGTADIVGDQIRFIGNGAGDASFRYVLGDGNGGRDTATVSIAVTGGATGTPEENRAPHARNDVRRIDEDGQVTLDPLENDSDPDGDPLTMYRLDQPAHGTVVRNPNGTVTYVPDDNFNGRDSFVYFVNDGNGRINAARVVVNVTAVNDAPQANDDDGYEVEAGQVLTIDIADLLQNDSDADGDDLSIIRLDDVTNGSAEIVGDQIRFVGNGEGEGSFSYLVGDGNGGRDQARVLVDVSGSDDHGGSDGGDSGSGDHGGSDGGDSGSGDHGGSDGGDSGSGDHGGSDGGDSGSGGHHHGGGSFEPIDPPQTPAEIAAFVNMVMNMPEDMMEGHPAGMANHMATLNLVDRSDSTHVAIGHGDWNDPSTWHNGEVPGEGARVLIPEGISVGYSQQNDASIFTVRVDGELHFATDQDSRLLVDTLVVSPSGRLEIGTAHDPIEAGTSVDIVFADNGNIDVGWDPALLSRGMVAFGEVDIAGQEKSSHLKVQVDAMAGDTTLTLAEAPTGWQVGDKLVLTGTYQQGFYWNNDIQATDFAESQDEEVVITAINGNTISLDRPLTFDHDTPRDDLKAYVANMTRNVTFSSEGGEDLPAHQRGHVMFMHNDNIDVRYAGFNDLGRTDKSEFAGPASAFGGVGNLSPDTNVEARYSFHIHEAGVADIENPASVVGNVVDGSPGWGFVQHSSNADLTNNVAYDVWGASFVAEDGNETGTWYRNIAIKGEGWAAGDIAVKHSEVDGNDGRTGDGFWFAGRLVEVVENVAANTTHGFVWLHRGERDSIDPDTMHQYELGYGRDMLETDKAPIQGFRDNEAFGTNTGLIVVKQNPDQAHDVRSVFDGFLNWETREGVAVSYTGHYTYLDFDLVGQRPEPGEVTDRAYQGVNLGGNAFDMVFNNIRIDGFEHAFNLTDNANVDTGSGRGLENVVIDGEFLNISNSDIRQNYPGQLQVLGGGDLTPGRLEFRLTADRIVSDREHMFFDGIKTDSIGDIERNFDLEQQGIWGVDQFLNANGYWELPDGTPVALVEDYISDRATGEMVKQMLVFELDYSAAMLERSYPFNGVVDLGGRGAIARDDRVSTSVNQDLIIDLVANDSDPDGGRVYVDGLIDSRNGTVYMQDDGTVLYRPNEGFVGEDHFTYWAADEEGNFTRGEAFVTVMPGSGMMHEAMQADMFDM</sequence>
<evidence type="ECO:0000313" key="9">
    <source>
        <dbReference type="Proteomes" id="UP001320702"/>
    </source>
</evidence>
<feature type="compositionally biased region" description="Gly residues" evidence="5">
    <location>
        <begin position="576"/>
        <end position="623"/>
    </location>
</feature>
<reference evidence="8 9" key="1">
    <citation type="submission" date="2022-04" db="EMBL/GenBank/DDBJ databases">
        <title>Paracoccus sp. YLB-12 draft genome sequence.</title>
        <authorList>
            <person name="Yu L."/>
        </authorList>
    </citation>
    <scope>NUCLEOTIDE SEQUENCE [LARGE SCALE GENOMIC DNA]</scope>
    <source>
        <strain evidence="8 9">YLB-12</strain>
    </source>
</reference>
<proteinExistence type="predicted"/>